<keyword evidence="1" id="KW-0472">Membrane</keyword>
<dbReference type="EMBL" id="UYRU01041889">
    <property type="protein sequence ID" value="VDK70882.1"/>
    <property type="molecule type" value="Genomic_DNA"/>
</dbReference>
<dbReference type="SMART" id="SM00409">
    <property type="entry name" value="IG"/>
    <property type="match status" value="1"/>
</dbReference>
<evidence type="ECO:0000313" key="4">
    <source>
        <dbReference type="Proteomes" id="UP000281553"/>
    </source>
</evidence>
<feature type="domain" description="Ig-like" evidence="2">
    <location>
        <begin position="20"/>
        <end position="137"/>
    </location>
</feature>
<proteinExistence type="predicted"/>
<dbReference type="InterPro" id="IPR007110">
    <property type="entry name" value="Ig-like_dom"/>
</dbReference>
<dbReference type="AlphaFoldDB" id="A0A3P6S574"/>
<dbReference type="InterPro" id="IPR003599">
    <property type="entry name" value="Ig_sub"/>
</dbReference>
<accession>A0A3P6S574</accession>
<dbReference type="SMART" id="SM00408">
    <property type="entry name" value="IGc2"/>
    <property type="match status" value="1"/>
</dbReference>
<evidence type="ECO:0000256" key="1">
    <source>
        <dbReference type="SAM" id="Phobius"/>
    </source>
</evidence>
<keyword evidence="1" id="KW-1133">Transmembrane helix</keyword>
<dbReference type="InterPro" id="IPR036179">
    <property type="entry name" value="Ig-like_dom_sf"/>
</dbReference>
<sequence length="195" mass="21313">MKKGDKIKDESANFKQIHGPVLQGPPHEIEAVSIGESIRLVCIVDANPTAAVTWYRYTGIRLVNQHTFNQLSDNASGYGIFSPLILTPSFLHIRIEQEDSLTGATSFIKFVHLKEAHFGVYNCTVTTDLGTDVRTIHLIRADEIPYAFAIGVSVTSVVAVTFAVAIFLVLRRSSLRSGKSSRIITANSANQPQTG</sequence>
<keyword evidence="1" id="KW-0812">Transmembrane</keyword>
<reference evidence="3 4" key="1">
    <citation type="submission" date="2018-11" db="EMBL/GenBank/DDBJ databases">
        <authorList>
            <consortium name="Pathogen Informatics"/>
        </authorList>
    </citation>
    <scope>NUCLEOTIDE SEQUENCE [LARGE SCALE GENOMIC DNA]</scope>
</reference>
<evidence type="ECO:0000313" key="3">
    <source>
        <dbReference type="EMBL" id="VDK70882.1"/>
    </source>
</evidence>
<protein>
    <recommendedName>
        <fullName evidence="2">Ig-like domain-containing protein</fullName>
    </recommendedName>
</protein>
<evidence type="ECO:0000259" key="2">
    <source>
        <dbReference type="PROSITE" id="PS50835"/>
    </source>
</evidence>
<gene>
    <name evidence="3" type="ORF">DILT_LOCUS2286</name>
</gene>
<dbReference type="Gene3D" id="2.60.40.10">
    <property type="entry name" value="Immunoglobulins"/>
    <property type="match status" value="1"/>
</dbReference>
<dbReference type="InterPro" id="IPR003598">
    <property type="entry name" value="Ig_sub2"/>
</dbReference>
<dbReference type="SUPFAM" id="SSF48726">
    <property type="entry name" value="Immunoglobulin"/>
    <property type="match status" value="1"/>
</dbReference>
<dbReference type="OrthoDB" id="10012075at2759"/>
<keyword evidence="4" id="KW-1185">Reference proteome</keyword>
<dbReference type="PROSITE" id="PS50835">
    <property type="entry name" value="IG_LIKE"/>
    <property type="match status" value="1"/>
</dbReference>
<feature type="transmembrane region" description="Helical" evidence="1">
    <location>
        <begin position="146"/>
        <end position="170"/>
    </location>
</feature>
<name>A0A3P6S574_DIBLA</name>
<dbReference type="Pfam" id="PF13927">
    <property type="entry name" value="Ig_3"/>
    <property type="match status" value="1"/>
</dbReference>
<dbReference type="Proteomes" id="UP000281553">
    <property type="component" value="Unassembled WGS sequence"/>
</dbReference>
<organism evidence="3 4">
    <name type="scientific">Dibothriocephalus latus</name>
    <name type="common">Fish tapeworm</name>
    <name type="synonym">Diphyllobothrium latum</name>
    <dbReference type="NCBI Taxonomy" id="60516"/>
    <lineage>
        <taxon>Eukaryota</taxon>
        <taxon>Metazoa</taxon>
        <taxon>Spiralia</taxon>
        <taxon>Lophotrochozoa</taxon>
        <taxon>Platyhelminthes</taxon>
        <taxon>Cestoda</taxon>
        <taxon>Eucestoda</taxon>
        <taxon>Diphyllobothriidea</taxon>
        <taxon>Diphyllobothriidae</taxon>
        <taxon>Dibothriocephalus</taxon>
    </lineage>
</organism>
<dbReference type="InterPro" id="IPR013783">
    <property type="entry name" value="Ig-like_fold"/>
</dbReference>